<dbReference type="PANTHER" id="PTHR44329">
    <property type="entry name" value="SERINE/THREONINE-PROTEIN KINASE TNNI3K-RELATED"/>
    <property type="match status" value="1"/>
</dbReference>
<feature type="domain" description="Protein kinase" evidence="3">
    <location>
        <begin position="53"/>
        <end position="328"/>
    </location>
</feature>
<dbReference type="PIRSF" id="PIRSF000654">
    <property type="entry name" value="Integrin-linked_kinase"/>
    <property type="match status" value="1"/>
</dbReference>
<dbReference type="InParanoid" id="A0A165F0G7"/>
<evidence type="ECO:0000256" key="1">
    <source>
        <dbReference type="ARBA" id="ARBA00022741"/>
    </source>
</evidence>
<keyword evidence="4" id="KW-0418">Kinase</keyword>
<dbReference type="Proteomes" id="UP000076842">
    <property type="component" value="Unassembled WGS sequence"/>
</dbReference>
<keyword evidence="2" id="KW-0067">ATP-binding</keyword>
<protein>
    <submittedName>
        <fullName evidence="4">Kinase-like protein</fullName>
    </submittedName>
</protein>
<dbReference type="AlphaFoldDB" id="A0A165F0G7"/>
<accession>A0A165F0G7</accession>
<keyword evidence="1" id="KW-0547">Nucleotide-binding</keyword>
<evidence type="ECO:0000313" key="4">
    <source>
        <dbReference type="EMBL" id="KZT55928.1"/>
    </source>
</evidence>
<sequence length="328" mass="36768">MTETHNGALKLELQGLLDAGCEALRFPNLFEAGALALFHALRSLLTLDNVPSSVRLSDLDLGSMAVISNPGSDIFRTQWRGTVVAIKRFRESNSNPRRAGRFLYAGAIWRMLDHPNVLPFYGIHIQDMGSRKSIALVTLWADNSDVLNYMRIRPDCDRRSLVKQTASGLAYLHRHGIVHGDVRGSNILIDGQGRPMLGDYGQASALTSDPEALIEGLSTSEISSTIRWLAPELTHTRFPELPADVFSFGRTILELMTGEKPFNEHRNVWQIASMLNQGRLSPKRPADPRVVQRGLTDEVWELMGEMWENAPAERPEMDVVEERLEQLM</sequence>
<dbReference type="Gene3D" id="1.10.510.10">
    <property type="entry name" value="Transferase(Phosphotransferase) domain 1"/>
    <property type="match status" value="1"/>
</dbReference>
<dbReference type="PROSITE" id="PS50011">
    <property type="entry name" value="PROTEIN_KINASE_DOM"/>
    <property type="match status" value="1"/>
</dbReference>
<name>A0A165F0G7_9BASI</name>
<dbReference type="GO" id="GO:0004674">
    <property type="term" value="F:protein serine/threonine kinase activity"/>
    <property type="evidence" value="ECO:0007669"/>
    <property type="project" value="TreeGrafter"/>
</dbReference>
<dbReference type="PROSITE" id="PS00109">
    <property type="entry name" value="PROTEIN_KINASE_TYR"/>
    <property type="match status" value="1"/>
</dbReference>
<gene>
    <name evidence="4" type="ORF">CALCODRAFT_454869</name>
</gene>
<evidence type="ECO:0000313" key="5">
    <source>
        <dbReference type="Proteomes" id="UP000076842"/>
    </source>
</evidence>
<dbReference type="InterPro" id="IPR001245">
    <property type="entry name" value="Ser-Thr/Tyr_kinase_cat_dom"/>
</dbReference>
<dbReference type="InterPro" id="IPR011009">
    <property type="entry name" value="Kinase-like_dom_sf"/>
</dbReference>
<evidence type="ECO:0000259" key="3">
    <source>
        <dbReference type="PROSITE" id="PS50011"/>
    </source>
</evidence>
<keyword evidence="5" id="KW-1185">Reference proteome</keyword>
<dbReference type="OrthoDB" id="122279at2759"/>
<dbReference type="InterPro" id="IPR051681">
    <property type="entry name" value="Ser/Thr_Kinases-Pseudokinases"/>
</dbReference>
<proteinExistence type="predicted"/>
<dbReference type="SUPFAM" id="SSF56112">
    <property type="entry name" value="Protein kinase-like (PK-like)"/>
    <property type="match status" value="1"/>
</dbReference>
<dbReference type="Pfam" id="PF07714">
    <property type="entry name" value="PK_Tyr_Ser-Thr"/>
    <property type="match status" value="1"/>
</dbReference>
<dbReference type="PANTHER" id="PTHR44329:SF298">
    <property type="entry name" value="MIXED LINEAGE KINASE DOMAIN-LIKE PROTEIN"/>
    <property type="match status" value="1"/>
</dbReference>
<dbReference type="GO" id="GO:0005524">
    <property type="term" value="F:ATP binding"/>
    <property type="evidence" value="ECO:0007669"/>
    <property type="project" value="UniProtKB-KW"/>
</dbReference>
<organism evidence="4 5">
    <name type="scientific">Calocera cornea HHB12733</name>
    <dbReference type="NCBI Taxonomy" id="1353952"/>
    <lineage>
        <taxon>Eukaryota</taxon>
        <taxon>Fungi</taxon>
        <taxon>Dikarya</taxon>
        <taxon>Basidiomycota</taxon>
        <taxon>Agaricomycotina</taxon>
        <taxon>Dacrymycetes</taxon>
        <taxon>Dacrymycetales</taxon>
        <taxon>Dacrymycetaceae</taxon>
        <taxon>Calocera</taxon>
    </lineage>
</organism>
<dbReference type="InterPro" id="IPR008266">
    <property type="entry name" value="Tyr_kinase_AS"/>
</dbReference>
<reference evidence="4 5" key="1">
    <citation type="journal article" date="2016" name="Mol. Biol. Evol.">
        <title>Comparative Genomics of Early-Diverging Mushroom-Forming Fungi Provides Insights into the Origins of Lignocellulose Decay Capabilities.</title>
        <authorList>
            <person name="Nagy L.G."/>
            <person name="Riley R."/>
            <person name="Tritt A."/>
            <person name="Adam C."/>
            <person name="Daum C."/>
            <person name="Floudas D."/>
            <person name="Sun H."/>
            <person name="Yadav J.S."/>
            <person name="Pangilinan J."/>
            <person name="Larsson K.H."/>
            <person name="Matsuura K."/>
            <person name="Barry K."/>
            <person name="Labutti K."/>
            <person name="Kuo R."/>
            <person name="Ohm R.A."/>
            <person name="Bhattacharya S.S."/>
            <person name="Shirouzu T."/>
            <person name="Yoshinaga Y."/>
            <person name="Martin F.M."/>
            <person name="Grigoriev I.V."/>
            <person name="Hibbett D.S."/>
        </authorList>
    </citation>
    <scope>NUCLEOTIDE SEQUENCE [LARGE SCALE GENOMIC DNA]</scope>
    <source>
        <strain evidence="4 5">HHB12733</strain>
    </source>
</reference>
<keyword evidence="4" id="KW-0808">Transferase</keyword>
<dbReference type="InterPro" id="IPR000719">
    <property type="entry name" value="Prot_kinase_dom"/>
</dbReference>
<dbReference type="STRING" id="1353952.A0A165F0G7"/>
<evidence type="ECO:0000256" key="2">
    <source>
        <dbReference type="ARBA" id="ARBA00022840"/>
    </source>
</evidence>
<dbReference type="EMBL" id="KV423986">
    <property type="protein sequence ID" value="KZT55928.1"/>
    <property type="molecule type" value="Genomic_DNA"/>
</dbReference>